<accession>A0A381VW53</accession>
<keyword evidence="1" id="KW-0812">Transmembrane</keyword>
<keyword evidence="1" id="KW-1133">Transmembrane helix</keyword>
<sequence length="262" mass="29626">VFNFIPLVLADDQQLVIATNTLVTEEGKVRIHLTLQNSGQEVLYDVQPMIHFHHTMAMMSKIVQLEPGQKVMLENDDHPLVLRSGRYPLVIMTQYKTDLNVEPYTQIHTDSFYFREQVESAIDGKISTTLNGDESLLDIFLKNNSTSFKNIRLMLLLPPGLVADELAQMMGVTIRGGQEKNIKVAVKRKKGSPAIIYPVHLLVEYGEMLNHYTGDISGEVDFRSIQERTAIIPALAALSLLAGILLLRSYFRTRNNSIFSRR</sequence>
<gene>
    <name evidence="2" type="ORF">METZ01_LOCUS96677</name>
</gene>
<organism evidence="2">
    <name type="scientific">marine metagenome</name>
    <dbReference type="NCBI Taxonomy" id="408172"/>
    <lineage>
        <taxon>unclassified sequences</taxon>
        <taxon>metagenomes</taxon>
        <taxon>ecological metagenomes</taxon>
    </lineage>
</organism>
<proteinExistence type="predicted"/>
<evidence type="ECO:0000313" key="2">
    <source>
        <dbReference type="EMBL" id="SVA43823.1"/>
    </source>
</evidence>
<protein>
    <submittedName>
        <fullName evidence="2">Uncharacterized protein</fullName>
    </submittedName>
</protein>
<keyword evidence="1" id="KW-0472">Membrane</keyword>
<reference evidence="2" key="1">
    <citation type="submission" date="2018-05" db="EMBL/GenBank/DDBJ databases">
        <authorList>
            <person name="Lanie J.A."/>
            <person name="Ng W.-L."/>
            <person name="Kazmierczak K.M."/>
            <person name="Andrzejewski T.M."/>
            <person name="Davidsen T.M."/>
            <person name="Wayne K.J."/>
            <person name="Tettelin H."/>
            <person name="Glass J.I."/>
            <person name="Rusch D."/>
            <person name="Podicherti R."/>
            <person name="Tsui H.-C.T."/>
            <person name="Winkler M.E."/>
        </authorList>
    </citation>
    <scope>NUCLEOTIDE SEQUENCE</scope>
</reference>
<name>A0A381VW53_9ZZZZ</name>
<evidence type="ECO:0000256" key="1">
    <source>
        <dbReference type="SAM" id="Phobius"/>
    </source>
</evidence>
<dbReference type="AlphaFoldDB" id="A0A381VW53"/>
<feature type="non-terminal residue" evidence="2">
    <location>
        <position position="1"/>
    </location>
</feature>
<dbReference type="EMBL" id="UINC01009791">
    <property type="protein sequence ID" value="SVA43823.1"/>
    <property type="molecule type" value="Genomic_DNA"/>
</dbReference>
<feature type="transmembrane region" description="Helical" evidence="1">
    <location>
        <begin position="230"/>
        <end position="251"/>
    </location>
</feature>